<proteinExistence type="predicted"/>
<dbReference type="STRING" id="1095630.A0A2J6TS98"/>
<evidence type="ECO:0000313" key="2">
    <source>
        <dbReference type="EMBL" id="PMD65884.1"/>
    </source>
</evidence>
<dbReference type="RefSeq" id="XP_024742788.1">
    <property type="nucleotide sequence ID" value="XM_024879150.1"/>
</dbReference>
<feature type="compositionally biased region" description="Acidic residues" evidence="1">
    <location>
        <begin position="495"/>
        <end position="506"/>
    </location>
</feature>
<dbReference type="InParanoid" id="A0A2J6TS98"/>
<dbReference type="EMBL" id="KZ613745">
    <property type="protein sequence ID" value="PMD65884.1"/>
    <property type="molecule type" value="Genomic_DNA"/>
</dbReference>
<dbReference type="GeneID" id="36587227"/>
<dbReference type="Proteomes" id="UP000235371">
    <property type="component" value="Unassembled WGS sequence"/>
</dbReference>
<evidence type="ECO:0000313" key="3">
    <source>
        <dbReference type="Proteomes" id="UP000235371"/>
    </source>
</evidence>
<gene>
    <name evidence="2" type="ORF">K444DRAFT_607294</name>
</gene>
<feature type="compositionally biased region" description="Polar residues" evidence="1">
    <location>
        <begin position="508"/>
        <end position="520"/>
    </location>
</feature>
<protein>
    <submittedName>
        <fullName evidence="2">Uncharacterized protein</fullName>
    </submittedName>
</protein>
<keyword evidence="3" id="KW-1185">Reference proteome</keyword>
<dbReference type="OrthoDB" id="5206740at2759"/>
<evidence type="ECO:0000256" key="1">
    <source>
        <dbReference type="SAM" id="MobiDB-lite"/>
    </source>
</evidence>
<sequence>MSPLVWRLPHQGHRAIRGRGSKASIIQKPSIASLYPPTLLLYRSLSTASVSAIPLLISLVLDPRSGLEWNTLITHRHCDSRRSAGRVSGAWLPIMLASVQTYPLVTMSLDSSPRSSSPPKRPRLSLQIKAPAIPQTLGKSTSALKGDIDPTSPTAFNTLSNAYAAAIENASPRTANPKLLDTKLKPTSLRLETSNFSGNKSYIHPSQRTQTPGPFSITYPDTPLSAFPGQTTATTLPDGDPKLPATATATATAFTFTPPQSAGSDHQAQPKVFTFAAQSPNRSVPSTPRTPRRRMTIGNSSLAAPYTHPRALHSILRNSPLPPRSSVTPATPSRVSMRLAAKANKKVGYNDPLEQTITTNKYVKSHIDLLAEDSPFSAEQEADPQTTQTLEFAMTYTGDETRDGGQTPGPFEEMRRKMAESGLDTPGSRKRKRREKKRKWEWTINTTEMDGDDEGKTPLTAVRRTPITAVRRGASVSEGSETEMSEAEPRFVPSEAEDTEMSEADEGSVQSEPTRPSTSL</sequence>
<dbReference type="AlphaFoldDB" id="A0A2J6TS98"/>
<feature type="region of interest" description="Disordered" evidence="1">
    <location>
        <begin position="418"/>
        <end position="520"/>
    </location>
</feature>
<organism evidence="2 3">
    <name type="scientific">Hyaloscypha bicolor E</name>
    <dbReference type="NCBI Taxonomy" id="1095630"/>
    <lineage>
        <taxon>Eukaryota</taxon>
        <taxon>Fungi</taxon>
        <taxon>Dikarya</taxon>
        <taxon>Ascomycota</taxon>
        <taxon>Pezizomycotina</taxon>
        <taxon>Leotiomycetes</taxon>
        <taxon>Helotiales</taxon>
        <taxon>Hyaloscyphaceae</taxon>
        <taxon>Hyaloscypha</taxon>
        <taxon>Hyaloscypha bicolor</taxon>
    </lineage>
</organism>
<name>A0A2J6TS98_9HELO</name>
<feature type="compositionally biased region" description="Basic residues" evidence="1">
    <location>
        <begin position="428"/>
        <end position="439"/>
    </location>
</feature>
<reference evidence="2 3" key="1">
    <citation type="submission" date="2016-04" db="EMBL/GenBank/DDBJ databases">
        <title>A degradative enzymes factory behind the ericoid mycorrhizal symbiosis.</title>
        <authorList>
            <consortium name="DOE Joint Genome Institute"/>
            <person name="Martino E."/>
            <person name="Morin E."/>
            <person name="Grelet G."/>
            <person name="Kuo A."/>
            <person name="Kohler A."/>
            <person name="Daghino S."/>
            <person name="Barry K."/>
            <person name="Choi C."/>
            <person name="Cichocki N."/>
            <person name="Clum A."/>
            <person name="Copeland A."/>
            <person name="Hainaut M."/>
            <person name="Haridas S."/>
            <person name="Labutti K."/>
            <person name="Lindquist E."/>
            <person name="Lipzen A."/>
            <person name="Khouja H.-R."/>
            <person name="Murat C."/>
            <person name="Ohm R."/>
            <person name="Olson A."/>
            <person name="Spatafora J."/>
            <person name="Veneault-Fourrey C."/>
            <person name="Henrissat B."/>
            <person name="Grigoriev I."/>
            <person name="Martin F."/>
            <person name="Perotto S."/>
        </authorList>
    </citation>
    <scope>NUCLEOTIDE SEQUENCE [LARGE SCALE GENOMIC DNA]</scope>
    <source>
        <strain evidence="2 3">E</strain>
    </source>
</reference>
<accession>A0A2J6TS98</accession>